<sequence>MKLTYYGHSTFLVDVQETKILFDPFITHNELAKHIDVNSIEADYIFLSHGHEDHIADCISIAKRTNAKVVANWEVATWAGKQGIANVHPMNTGGKWKFDFGVVKCVVAQHSSGLPDGSYGGNPMGFIFSTDDGNFYYSGDTALTLDMQLIPSWIDLNFAVLPIGDNFTMGILDAIDASSFIQCNTIVGVHYNTFGFIKIDKSEAIMQFASAGKKLLLPAIGETIEVG</sequence>
<dbReference type="Pfam" id="PF13483">
    <property type="entry name" value="Lactamase_B_3"/>
    <property type="match status" value="1"/>
</dbReference>
<feature type="domain" description="Metallo-beta-lactamase" evidence="1">
    <location>
        <begin position="7"/>
        <end position="190"/>
    </location>
</feature>
<keyword evidence="2" id="KW-0378">Hydrolase</keyword>
<dbReference type="InterPro" id="IPR036866">
    <property type="entry name" value="RibonucZ/Hydroxyglut_hydro"/>
</dbReference>
<dbReference type="NCBIfam" id="NF001911">
    <property type="entry name" value="PRK00685.1"/>
    <property type="match status" value="1"/>
</dbReference>
<dbReference type="SMART" id="SM00849">
    <property type="entry name" value="Lactamase_B"/>
    <property type="match status" value="1"/>
</dbReference>
<protein>
    <submittedName>
        <fullName evidence="2">Metal-dependent hydrolase</fullName>
    </submittedName>
</protein>
<comment type="caution">
    <text evidence="2">The sequence shown here is derived from an EMBL/GenBank/DDBJ whole genome shotgun (WGS) entry which is preliminary data.</text>
</comment>
<dbReference type="InterPro" id="IPR050114">
    <property type="entry name" value="UPF0173_UPF0282_UlaG_hydrolase"/>
</dbReference>
<gene>
    <name evidence="2" type="ORF">GALL_59090</name>
</gene>
<dbReference type="InterPro" id="IPR001279">
    <property type="entry name" value="Metallo-B-lactamas"/>
</dbReference>
<dbReference type="EMBL" id="MLJW01000016">
    <property type="protein sequence ID" value="OIR12842.1"/>
    <property type="molecule type" value="Genomic_DNA"/>
</dbReference>
<reference evidence="2" key="1">
    <citation type="submission" date="2016-10" db="EMBL/GenBank/DDBJ databases">
        <title>Sequence of Gallionella enrichment culture.</title>
        <authorList>
            <person name="Poehlein A."/>
            <person name="Muehling M."/>
            <person name="Daniel R."/>
        </authorList>
    </citation>
    <scope>NUCLEOTIDE SEQUENCE</scope>
</reference>
<dbReference type="GO" id="GO:0016787">
    <property type="term" value="F:hydrolase activity"/>
    <property type="evidence" value="ECO:0007669"/>
    <property type="project" value="UniProtKB-KW"/>
</dbReference>
<dbReference type="SUPFAM" id="SSF56281">
    <property type="entry name" value="Metallo-hydrolase/oxidoreductase"/>
    <property type="match status" value="1"/>
</dbReference>
<dbReference type="PANTHER" id="PTHR43546:SF3">
    <property type="entry name" value="UPF0173 METAL-DEPENDENT HYDROLASE MJ1163"/>
    <property type="match status" value="1"/>
</dbReference>
<proteinExistence type="predicted"/>
<accession>A0A1J5SWB4</accession>
<dbReference type="Gene3D" id="3.60.15.10">
    <property type="entry name" value="Ribonuclease Z/Hydroxyacylglutathione hydrolase-like"/>
    <property type="match status" value="1"/>
</dbReference>
<evidence type="ECO:0000259" key="1">
    <source>
        <dbReference type="SMART" id="SM00849"/>
    </source>
</evidence>
<evidence type="ECO:0000313" key="2">
    <source>
        <dbReference type="EMBL" id="OIR12842.1"/>
    </source>
</evidence>
<dbReference type="AlphaFoldDB" id="A0A1J5SWB4"/>
<organism evidence="2">
    <name type="scientific">mine drainage metagenome</name>
    <dbReference type="NCBI Taxonomy" id="410659"/>
    <lineage>
        <taxon>unclassified sequences</taxon>
        <taxon>metagenomes</taxon>
        <taxon>ecological metagenomes</taxon>
    </lineage>
</organism>
<dbReference type="PANTHER" id="PTHR43546">
    <property type="entry name" value="UPF0173 METAL-DEPENDENT HYDROLASE MJ1163-RELATED"/>
    <property type="match status" value="1"/>
</dbReference>
<name>A0A1J5SWB4_9ZZZZ</name>